<feature type="region of interest" description="Disordered" evidence="7">
    <location>
        <begin position="401"/>
        <end position="442"/>
    </location>
</feature>
<evidence type="ECO:0000259" key="9">
    <source>
        <dbReference type="PROSITE" id="PS50180"/>
    </source>
</evidence>
<dbReference type="PROSITE" id="PS50179">
    <property type="entry name" value="VHS"/>
    <property type="match status" value="1"/>
</dbReference>
<dbReference type="Pfam" id="PF00790">
    <property type="entry name" value="VHS"/>
    <property type="match status" value="1"/>
</dbReference>
<feature type="compositionally biased region" description="Low complexity" evidence="7">
    <location>
        <begin position="405"/>
        <end position="418"/>
    </location>
</feature>
<proteinExistence type="predicted"/>
<evidence type="ECO:0000256" key="6">
    <source>
        <dbReference type="SAM" id="Coils"/>
    </source>
</evidence>
<dbReference type="Pfam" id="PF02883">
    <property type="entry name" value="Alpha_adaptinC2"/>
    <property type="match status" value="1"/>
</dbReference>
<dbReference type="InterPro" id="IPR038425">
    <property type="entry name" value="GAT_sf"/>
</dbReference>
<feature type="compositionally biased region" description="Pro residues" evidence="7">
    <location>
        <begin position="419"/>
        <end position="434"/>
    </location>
</feature>
<reference evidence="11" key="2">
    <citation type="submission" date="2014-06" db="EMBL/GenBank/DDBJ databases">
        <title>The complete genome of Blastobotrys (Arxula) adeninivorans LS3 - a yeast of biotechnological interest.</title>
        <authorList>
            <person name="Kunze G."/>
            <person name="Gaillardin C."/>
            <person name="Czernicka M."/>
            <person name="Durrens P."/>
            <person name="Martin T."/>
            <person name="Boer E."/>
            <person name="Gabaldon T."/>
            <person name="Cruz J."/>
            <person name="Talla E."/>
            <person name="Marck C."/>
            <person name="Goffeau A."/>
            <person name="Barbe V."/>
            <person name="Baret P."/>
            <person name="Baronian K."/>
            <person name="Beier S."/>
            <person name="Bleykasten C."/>
            <person name="Bode R."/>
            <person name="Casaregola S."/>
            <person name="Despons L."/>
            <person name="Fairhead C."/>
            <person name="Giersberg M."/>
            <person name="Gierski P."/>
            <person name="Hahnel U."/>
            <person name="Hartmann A."/>
            <person name="Jankowska D."/>
            <person name="Jubin C."/>
            <person name="Jung P."/>
            <person name="Lafontaine I."/>
            <person name="Leh-Louis V."/>
            <person name="Lemaire M."/>
            <person name="Marcet-Houben M."/>
            <person name="Mascher M."/>
            <person name="Morel G."/>
            <person name="Richard G.-F."/>
            <person name="Riechen J."/>
            <person name="Sacerdot C."/>
            <person name="Sarkar A."/>
            <person name="Savel G."/>
            <person name="Schacherer J."/>
            <person name="Sherman D."/>
            <person name="Straub M.-L."/>
            <person name="Stein N."/>
            <person name="Thierry A."/>
            <person name="Trautwein-Schult A."/>
            <person name="Westhof E."/>
            <person name="Worch S."/>
            <person name="Dujon B."/>
            <person name="Souciet J.-L."/>
            <person name="Wincker P."/>
            <person name="Scholz U."/>
            <person name="Neuveglise N."/>
        </authorList>
    </citation>
    <scope>NUCLEOTIDE SEQUENCE</scope>
    <source>
        <strain evidence="11">LS3</strain>
    </source>
</reference>
<reference evidence="11" key="1">
    <citation type="submission" date="2014-02" db="EMBL/GenBank/DDBJ databases">
        <authorList>
            <person name="Genoscope - CEA"/>
        </authorList>
    </citation>
    <scope>NUCLEOTIDE SEQUENCE</scope>
    <source>
        <strain evidence="11">LS3</strain>
    </source>
</reference>
<evidence type="ECO:0000256" key="2">
    <source>
        <dbReference type="ARBA" id="ARBA00022448"/>
    </source>
</evidence>
<dbReference type="CDD" id="cd16998">
    <property type="entry name" value="VHS_GGA_fungi"/>
    <property type="match status" value="1"/>
</dbReference>
<dbReference type="GO" id="GO:0006895">
    <property type="term" value="P:Golgi to endosome transport"/>
    <property type="evidence" value="ECO:0007669"/>
    <property type="project" value="TreeGrafter"/>
</dbReference>
<feature type="coiled-coil region" evidence="6">
    <location>
        <begin position="240"/>
        <end position="267"/>
    </location>
</feature>
<dbReference type="InterPro" id="IPR008942">
    <property type="entry name" value="ENTH_VHS"/>
</dbReference>
<dbReference type="PANTHER" id="PTHR47180:SF1">
    <property type="entry name" value="ADP-RIBOSYLATION FACTOR-BINDING PROTEIN GGA1-RELATED"/>
    <property type="match status" value="1"/>
</dbReference>
<dbReference type="AlphaFoldDB" id="A0A060T5R1"/>
<evidence type="ECO:0000256" key="1">
    <source>
        <dbReference type="ARBA" id="ARBA00004601"/>
    </source>
</evidence>
<dbReference type="SUPFAM" id="SSF49348">
    <property type="entry name" value="Clathrin adaptor appendage domain"/>
    <property type="match status" value="1"/>
</dbReference>
<dbReference type="InterPro" id="IPR002014">
    <property type="entry name" value="VHS_dom"/>
</dbReference>
<keyword evidence="2" id="KW-0813">Transport</keyword>
<feature type="region of interest" description="Disordered" evidence="7">
    <location>
        <begin position="1"/>
        <end position="22"/>
    </location>
</feature>
<keyword evidence="3" id="KW-0653">Protein transport</keyword>
<dbReference type="Gene3D" id="1.20.5.170">
    <property type="match status" value="1"/>
</dbReference>
<keyword evidence="4" id="KW-0333">Golgi apparatus</keyword>
<organism evidence="11">
    <name type="scientific">Blastobotrys adeninivorans</name>
    <name type="common">Yeast</name>
    <name type="synonym">Arxula adeninivorans</name>
    <dbReference type="NCBI Taxonomy" id="409370"/>
    <lineage>
        <taxon>Eukaryota</taxon>
        <taxon>Fungi</taxon>
        <taxon>Dikarya</taxon>
        <taxon>Ascomycota</taxon>
        <taxon>Saccharomycotina</taxon>
        <taxon>Dipodascomycetes</taxon>
        <taxon>Dipodascales</taxon>
        <taxon>Trichomonascaceae</taxon>
        <taxon>Blastobotrys</taxon>
    </lineage>
</organism>
<evidence type="ECO:0000256" key="7">
    <source>
        <dbReference type="SAM" id="MobiDB-lite"/>
    </source>
</evidence>
<dbReference type="SUPFAM" id="SSF48464">
    <property type="entry name" value="ENTH/VHS domain"/>
    <property type="match status" value="1"/>
</dbReference>
<dbReference type="Gene3D" id="1.25.40.90">
    <property type="match status" value="1"/>
</dbReference>
<comment type="subcellular location">
    <subcellularLocation>
        <location evidence="1">Golgi apparatus</location>
        <location evidence="1">trans-Golgi network</location>
    </subcellularLocation>
</comment>
<dbReference type="EMBL" id="HG937693">
    <property type="protein sequence ID" value="CDP34526.1"/>
    <property type="molecule type" value="Genomic_DNA"/>
</dbReference>
<evidence type="ECO:0000313" key="11">
    <source>
        <dbReference type="EMBL" id="CDP34526.1"/>
    </source>
</evidence>
<protein>
    <submittedName>
        <fullName evidence="11">ARAD1C14498p</fullName>
    </submittedName>
</protein>
<evidence type="ECO:0000256" key="4">
    <source>
        <dbReference type="ARBA" id="ARBA00023034"/>
    </source>
</evidence>
<gene>
    <name evidence="11" type="ORF">GNLVRS02_ARAD1C14498g</name>
</gene>
<comment type="function">
    <text evidence="5">May play a role in the regulation of membrane traffic through the trans-Golgi network.</text>
</comment>
<keyword evidence="6" id="KW-0175">Coiled coil</keyword>
<dbReference type="InterPro" id="IPR008152">
    <property type="entry name" value="Clathrin_a/b/g-adaptin_app_Ig"/>
</dbReference>
<sequence>MSYTDRFRVDARPQVPAGTSGSRGVSAARLISMIERACNPTLMEPNLALNLEIVDLINQKKGSFPREAAVAIVKLINSRTPQTSILALGLLDVCVKNCGYPFHLQISRKEFLNELVRKFPEKPPMSYTRTQQLILEAIEEWNQTLCKTSRYRDDLGYVRDMHRLLSYKGYIFPEINRDDAAVLNPTETLKSAHELEEEEREAQSAKLQELIRRATPADLQEANRLMGIMAGLRESKTDYHAKAAKELDKVRRKAEILEEMLQNHQGEVNSDDVFSDIVAALRNTRPKIQRMIQEEKDDHEATVKLIALNDYINSLVDKYDKLRNGDSAGASAVKIMRPEGASAPKTDTTKQQLIDNLIDLDQDEPSPAQQSGSSSQTQTSSQEPQPENLIDALDGLSFGNIALGSPASHSPAPSASPAVPSPAPAPATPSPQPQVQPQVQPADEWTFSSAVPSAMPSATPTAKQLSVLDSELAINFSLSKAPLAGINIDAFYSNKSSSPISGVSFQLAVPKGFSLQMKPQSGTDLAPNTPSGITQSIHIDPSAPSKLRWKVNYTVGGVAKSQEGLLDNIEL</sequence>
<dbReference type="GO" id="GO:0005802">
    <property type="term" value="C:trans-Golgi network"/>
    <property type="evidence" value="ECO:0007669"/>
    <property type="project" value="TreeGrafter"/>
</dbReference>
<dbReference type="InterPro" id="IPR004152">
    <property type="entry name" value="GAT_dom"/>
</dbReference>
<dbReference type="SMART" id="SM00288">
    <property type="entry name" value="VHS"/>
    <property type="match status" value="1"/>
</dbReference>
<feature type="compositionally biased region" description="Low complexity" evidence="7">
    <location>
        <begin position="365"/>
        <end position="386"/>
    </location>
</feature>
<dbReference type="SMART" id="SM00809">
    <property type="entry name" value="Alpha_adaptinC2"/>
    <property type="match status" value="1"/>
</dbReference>
<dbReference type="GO" id="GO:0043130">
    <property type="term" value="F:ubiquitin binding"/>
    <property type="evidence" value="ECO:0007669"/>
    <property type="project" value="InterPro"/>
</dbReference>
<accession>A0A060T5R1</accession>
<dbReference type="GO" id="GO:0006896">
    <property type="term" value="P:Golgi to vacuole transport"/>
    <property type="evidence" value="ECO:0007669"/>
    <property type="project" value="UniProtKB-ARBA"/>
</dbReference>
<dbReference type="InterPro" id="IPR013041">
    <property type="entry name" value="Clathrin_app_Ig-like_sf"/>
</dbReference>
<dbReference type="GO" id="GO:0043328">
    <property type="term" value="P:protein transport to vacuole involved in ubiquitin-dependent protein catabolic process via the multivesicular body sorting pathway"/>
    <property type="evidence" value="ECO:0007669"/>
    <property type="project" value="TreeGrafter"/>
</dbReference>
<dbReference type="SUPFAM" id="SSF89009">
    <property type="entry name" value="GAT-like domain"/>
    <property type="match status" value="1"/>
</dbReference>
<dbReference type="Gene3D" id="2.60.40.1230">
    <property type="match status" value="1"/>
</dbReference>
<dbReference type="Pfam" id="PF03127">
    <property type="entry name" value="GAT"/>
    <property type="match status" value="1"/>
</dbReference>
<dbReference type="GO" id="GO:0035091">
    <property type="term" value="F:phosphatidylinositol binding"/>
    <property type="evidence" value="ECO:0007669"/>
    <property type="project" value="InterPro"/>
</dbReference>
<dbReference type="InterPro" id="IPR008153">
    <property type="entry name" value="GAE_dom"/>
</dbReference>
<feature type="compositionally biased region" description="Basic and acidic residues" evidence="7">
    <location>
        <begin position="1"/>
        <end position="11"/>
    </location>
</feature>
<dbReference type="PANTHER" id="PTHR47180">
    <property type="entry name" value="ADP-RIBOSYLATION FACTOR-BINDING PROTEIN GGA1-RELATED"/>
    <property type="match status" value="1"/>
</dbReference>
<feature type="region of interest" description="Disordered" evidence="7">
    <location>
        <begin position="362"/>
        <end position="386"/>
    </location>
</feature>
<dbReference type="Gene3D" id="1.20.58.160">
    <property type="match status" value="1"/>
</dbReference>
<dbReference type="FunFam" id="1.25.40.90:FF:000008">
    <property type="entry name" value="VHS domain protein"/>
    <property type="match status" value="1"/>
</dbReference>
<dbReference type="GO" id="GO:0005829">
    <property type="term" value="C:cytosol"/>
    <property type="evidence" value="ECO:0007669"/>
    <property type="project" value="GOC"/>
</dbReference>
<feature type="domain" description="GAE" evidence="9">
    <location>
        <begin position="457"/>
        <end position="570"/>
    </location>
</feature>
<feature type="domain" description="VHS" evidence="8">
    <location>
        <begin position="37"/>
        <end position="173"/>
    </location>
</feature>
<evidence type="ECO:0000256" key="5">
    <source>
        <dbReference type="ARBA" id="ARBA00053552"/>
    </source>
</evidence>
<evidence type="ECO:0000256" key="3">
    <source>
        <dbReference type="ARBA" id="ARBA00022927"/>
    </source>
</evidence>
<name>A0A060T5R1_BLAAD</name>
<feature type="domain" description="GAT" evidence="10">
    <location>
        <begin position="200"/>
        <end position="324"/>
    </location>
</feature>
<evidence type="ECO:0000259" key="8">
    <source>
        <dbReference type="PROSITE" id="PS50179"/>
    </source>
</evidence>
<dbReference type="PROSITE" id="PS50180">
    <property type="entry name" value="GAE"/>
    <property type="match status" value="1"/>
</dbReference>
<dbReference type="PROSITE" id="PS50909">
    <property type="entry name" value="GAT"/>
    <property type="match status" value="1"/>
</dbReference>
<dbReference type="CDD" id="cd14235">
    <property type="entry name" value="GAT_GGA_fungi"/>
    <property type="match status" value="1"/>
</dbReference>
<dbReference type="InterPro" id="IPR052653">
    <property type="entry name" value="ARF-binding"/>
</dbReference>
<dbReference type="PhylomeDB" id="A0A060T5R1"/>
<evidence type="ECO:0000259" key="10">
    <source>
        <dbReference type="PROSITE" id="PS50909"/>
    </source>
</evidence>